<evidence type="ECO:0000256" key="2">
    <source>
        <dbReference type="ARBA" id="ARBA00006041"/>
    </source>
</evidence>
<keyword evidence="10" id="KW-0812">Transmembrane</keyword>
<comment type="catalytic activity">
    <reaction evidence="9 10">
        <text>2 R'C(R)SH + O2 = R'C(R)S-S(R)CR' + H2O2</text>
        <dbReference type="Rhea" id="RHEA:17357"/>
        <dbReference type="ChEBI" id="CHEBI:15379"/>
        <dbReference type="ChEBI" id="CHEBI:16240"/>
        <dbReference type="ChEBI" id="CHEBI:16520"/>
        <dbReference type="ChEBI" id="CHEBI:17412"/>
        <dbReference type="EC" id="1.8.3.2"/>
    </reaction>
</comment>
<evidence type="ECO:0000313" key="14">
    <source>
        <dbReference type="Proteomes" id="UP000762676"/>
    </source>
</evidence>
<comment type="cofactor">
    <cofactor evidence="1 10">
        <name>FAD</name>
        <dbReference type="ChEBI" id="CHEBI:57692"/>
    </cofactor>
</comment>
<keyword evidence="5 10" id="KW-0274">FAD</keyword>
<accession>A0AAV4G0L1</accession>
<dbReference type="Pfam" id="PF00085">
    <property type="entry name" value="Thioredoxin"/>
    <property type="match status" value="1"/>
</dbReference>
<organism evidence="13 14">
    <name type="scientific">Elysia marginata</name>
    <dbReference type="NCBI Taxonomy" id="1093978"/>
    <lineage>
        <taxon>Eukaryota</taxon>
        <taxon>Metazoa</taxon>
        <taxon>Spiralia</taxon>
        <taxon>Lophotrochozoa</taxon>
        <taxon>Mollusca</taxon>
        <taxon>Gastropoda</taxon>
        <taxon>Heterobranchia</taxon>
        <taxon>Euthyneura</taxon>
        <taxon>Panpulmonata</taxon>
        <taxon>Sacoglossa</taxon>
        <taxon>Placobranchoidea</taxon>
        <taxon>Plakobranchidae</taxon>
        <taxon>Elysia</taxon>
    </lineage>
</organism>
<dbReference type="GO" id="GO:0005615">
    <property type="term" value="C:extracellular space"/>
    <property type="evidence" value="ECO:0007669"/>
    <property type="project" value="TreeGrafter"/>
</dbReference>
<evidence type="ECO:0000256" key="3">
    <source>
        <dbReference type="ARBA" id="ARBA00022630"/>
    </source>
</evidence>
<protein>
    <recommendedName>
        <fullName evidence="10">Sulfhydryl oxidase</fullName>
        <ecNumber evidence="10">1.8.3.2</ecNumber>
    </recommendedName>
</protein>
<comment type="function">
    <text evidence="10">Catalyzes the oxidation of sulfhydryl groups in peptide and protein thiols to disulfides with the reduction of oxygen to hydrogen peroxide.</text>
</comment>
<evidence type="ECO:0000256" key="5">
    <source>
        <dbReference type="ARBA" id="ARBA00022827"/>
    </source>
</evidence>
<dbReference type="InterPro" id="IPR036774">
    <property type="entry name" value="ERV/ALR_sulphydryl_oxid_sf"/>
</dbReference>
<dbReference type="PROSITE" id="PS51352">
    <property type="entry name" value="THIOREDOXIN_2"/>
    <property type="match status" value="1"/>
</dbReference>
<dbReference type="InterPro" id="IPR040986">
    <property type="entry name" value="QSOX_FAD-bd_dom"/>
</dbReference>
<dbReference type="FunFam" id="3.40.30.10:FF:000073">
    <property type="entry name" value="Sulfhydryl oxidase"/>
    <property type="match status" value="1"/>
</dbReference>
<dbReference type="PANTHER" id="PTHR22897">
    <property type="entry name" value="QUIESCIN Q6-RELATED SULFHYDRYL OXIDASE"/>
    <property type="match status" value="1"/>
</dbReference>
<dbReference type="InterPro" id="IPR017905">
    <property type="entry name" value="ERV/ALR_sulphydryl_oxidase"/>
</dbReference>
<dbReference type="FunFam" id="1.20.120.310:FF:000001">
    <property type="entry name" value="Sulfhydryl oxidase"/>
    <property type="match status" value="1"/>
</dbReference>
<evidence type="ECO:0000256" key="7">
    <source>
        <dbReference type="ARBA" id="ARBA00023157"/>
    </source>
</evidence>
<evidence type="ECO:0000256" key="9">
    <source>
        <dbReference type="ARBA" id="ARBA00048864"/>
    </source>
</evidence>
<dbReference type="AlphaFoldDB" id="A0AAV4G0L1"/>
<evidence type="ECO:0000256" key="8">
    <source>
        <dbReference type="ARBA" id="ARBA00023180"/>
    </source>
</evidence>
<evidence type="ECO:0000256" key="1">
    <source>
        <dbReference type="ARBA" id="ARBA00001974"/>
    </source>
</evidence>
<dbReference type="InterPro" id="IPR042568">
    <property type="entry name" value="QSOX_FAD-bd_sf"/>
</dbReference>
<dbReference type="PANTHER" id="PTHR22897:SF8">
    <property type="entry name" value="SULFHYDRYL OXIDASE"/>
    <property type="match status" value="1"/>
</dbReference>
<keyword evidence="4" id="KW-0732">Signal</keyword>
<dbReference type="GO" id="GO:0006457">
    <property type="term" value="P:protein folding"/>
    <property type="evidence" value="ECO:0007669"/>
    <property type="project" value="TreeGrafter"/>
</dbReference>
<dbReference type="Gene3D" id="1.20.120.1960">
    <property type="entry name" value="QSOX sulfhydryl oxidase domain"/>
    <property type="match status" value="1"/>
</dbReference>
<dbReference type="EMBL" id="BMAT01001078">
    <property type="protein sequence ID" value="GFR79268.1"/>
    <property type="molecule type" value="Genomic_DNA"/>
</dbReference>
<proteinExistence type="inferred from homology"/>
<evidence type="ECO:0000256" key="6">
    <source>
        <dbReference type="ARBA" id="ARBA00023002"/>
    </source>
</evidence>
<evidence type="ECO:0000259" key="12">
    <source>
        <dbReference type="PROSITE" id="PS51352"/>
    </source>
</evidence>
<keyword evidence="8" id="KW-0325">Glycoprotein</keyword>
<dbReference type="Gene3D" id="1.20.120.310">
    <property type="entry name" value="ERV/ALR sulfhydryl oxidase domain"/>
    <property type="match status" value="1"/>
</dbReference>
<dbReference type="SUPFAM" id="SSF52833">
    <property type="entry name" value="Thioredoxin-like"/>
    <property type="match status" value="1"/>
</dbReference>
<evidence type="ECO:0000259" key="11">
    <source>
        <dbReference type="PROSITE" id="PS51324"/>
    </source>
</evidence>
<reference evidence="13 14" key="1">
    <citation type="journal article" date="2021" name="Elife">
        <title>Chloroplast acquisition without the gene transfer in kleptoplastic sea slugs, Plakobranchus ocellatus.</title>
        <authorList>
            <person name="Maeda T."/>
            <person name="Takahashi S."/>
            <person name="Yoshida T."/>
            <person name="Shimamura S."/>
            <person name="Takaki Y."/>
            <person name="Nagai Y."/>
            <person name="Toyoda A."/>
            <person name="Suzuki Y."/>
            <person name="Arimoto A."/>
            <person name="Ishii H."/>
            <person name="Satoh N."/>
            <person name="Nishiyama T."/>
            <person name="Hasebe M."/>
            <person name="Maruyama T."/>
            <person name="Minagawa J."/>
            <person name="Obokata J."/>
            <person name="Shigenobu S."/>
        </authorList>
    </citation>
    <scope>NUCLEOTIDE SEQUENCE [LARGE SCALE GENOMIC DNA]</scope>
</reference>
<dbReference type="Pfam" id="PF18108">
    <property type="entry name" value="QSOX_Trx1"/>
    <property type="match status" value="1"/>
</dbReference>
<keyword evidence="3 10" id="KW-0285">Flavoprotein</keyword>
<dbReference type="InterPro" id="IPR036249">
    <property type="entry name" value="Thioredoxin-like_sf"/>
</dbReference>
<feature type="domain" description="Thioredoxin" evidence="12">
    <location>
        <begin position="43"/>
        <end position="189"/>
    </location>
</feature>
<comment type="caution">
    <text evidence="10">Lacks conserved residue(s) required for the propagation of feature annotation.</text>
</comment>
<sequence length="664" mass="76304">MTSVCTRANGAVQLRRHQTGKTFVTSLLFLAFICCLSISVEGLKDGLYSSDTDFVTTLDADTFEAQVINSRPSLIWIVEFYNSWCGHCIHFAPTWKKLAEDMKDWKDLVVIAAIDCSQSKNIKPCRQFDISSYPTMKMFPPSEVPGRLEKVSPIKTQSLPEIKTIILDFMTEFAPETWPKLKHLDKMQDLWHEKNVHTSQLFIIFEEEKSEVGRQVVLDLRNVTGIKVRMMLKNEVVKFGITEYPSLYRFNKDSTYSKLAVGKGSSELDRPTFVKHIIEEMKTSQADPLIVFPENKQQSVNTINKPGSALGNKSKLHPNRIQVNMQDLESALHYSLRQEIAICQTIDGERMDALKNYIDVLKKTETQYLPEVIQWASCQGSSPQYRGFPCSMWTLFHVLTVGAHTQNGGRSRSDPREVLLAIRGYMKHFFGCSQCSQHFLEMSQSVRSEVTSHTQSILWLWRRHNQVNERLRGDQSEDPKFPKLQFPPETLCAACKSAGGLEWDKGKVLEFLIGFYSQAGIFFPEDLQSFQREGDTSNIDSNKDSLGDITKGQELDWWENKQEDKDLKHVRELRLRRRNRKRALGQGSLYRAGERLSLSKDEMVRARQKVSTVRSLWGLTDIDLSMCVVFYILSTLIILLLYHHFIIRRHMNPCKAIKTKSMSL</sequence>
<dbReference type="PROSITE" id="PS51324">
    <property type="entry name" value="ERV_ALR"/>
    <property type="match status" value="1"/>
</dbReference>
<feature type="transmembrane region" description="Helical" evidence="10">
    <location>
        <begin position="23"/>
        <end position="40"/>
    </location>
</feature>
<dbReference type="SUPFAM" id="SSF69000">
    <property type="entry name" value="FAD-dependent thiol oxidase"/>
    <property type="match status" value="1"/>
</dbReference>
<dbReference type="EC" id="1.8.3.2" evidence="10"/>
<comment type="similarity">
    <text evidence="2 10">Belongs to the quiescin-sulfhydryl oxidase (QSOX) family.</text>
</comment>
<dbReference type="GO" id="GO:0016971">
    <property type="term" value="F:flavin-dependent sulfhydryl oxidase activity"/>
    <property type="evidence" value="ECO:0007669"/>
    <property type="project" value="InterPro"/>
</dbReference>
<dbReference type="InterPro" id="IPR041269">
    <property type="entry name" value="QSOX_Trx1"/>
</dbReference>
<dbReference type="Proteomes" id="UP000762676">
    <property type="component" value="Unassembled WGS sequence"/>
</dbReference>
<evidence type="ECO:0000256" key="10">
    <source>
        <dbReference type="RuleBase" id="RU371123"/>
    </source>
</evidence>
<dbReference type="Pfam" id="PF04777">
    <property type="entry name" value="Evr1_Alr"/>
    <property type="match status" value="1"/>
</dbReference>
<name>A0AAV4G0L1_9GAST</name>
<evidence type="ECO:0000256" key="4">
    <source>
        <dbReference type="ARBA" id="ARBA00022729"/>
    </source>
</evidence>
<dbReference type="Pfam" id="PF18371">
    <property type="entry name" value="FAD_SOX"/>
    <property type="match status" value="1"/>
</dbReference>
<dbReference type="GO" id="GO:0003756">
    <property type="term" value="F:protein disulfide isomerase activity"/>
    <property type="evidence" value="ECO:0007669"/>
    <property type="project" value="TreeGrafter"/>
</dbReference>
<dbReference type="InterPro" id="IPR013766">
    <property type="entry name" value="Thioredoxin_domain"/>
</dbReference>
<keyword evidence="10" id="KW-0472">Membrane</keyword>
<feature type="transmembrane region" description="Helical" evidence="10">
    <location>
        <begin position="616"/>
        <end position="642"/>
    </location>
</feature>
<keyword evidence="6 10" id="KW-0560">Oxidoreductase</keyword>
<keyword evidence="10" id="KW-1133">Transmembrane helix</keyword>
<keyword evidence="14" id="KW-1185">Reference proteome</keyword>
<dbReference type="InterPro" id="IPR039798">
    <property type="entry name" value="Sulfhydryl_oxidase"/>
</dbReference>
<gene>
    <name evidence="13" type="ORF">ElyMa_000552200</name>
</gene>
<feature type="domain" description="ERV/ALR sulfhydryl oxidase" evidence="11">
    <location>
        <begin position="381"/>
        <end position="485"/>
    </location>
</feature>
<evidence type="ECO:0000313" key="13">
    <source>
        <dbReference type="EMBL" id="GFR79268.1"/>
    </source>
</evidence>
<comment type="caution">
    <text evidence="13">The sequence shown here is derived from an EMBL/GenBank/DDBJ whole genome shotgun (WGS) entry which is preliminary data.</text>
</comment>
<keyword evidence="7" id="KW-1015">Disulfide bond</keyword>
<dbReference type="GO" id="GO:0000139">
    <property type="term" value="C:Golgi membrane"/>
    <property type="evidence" value="ECO:0007669"/>
    <property type="project" value="TreeGrafter"/>
</dbReference>
<dbReference type="CDD" id="cd02992">
    <property type="entry name" value="PDI_a_QSOX"/>
    <property type="match status" value="1"/>
</dbReference>
<dbReference type="Gene3D" id="3.40.30.10">
    <property type="entry name" value="Glutaredoxin"/>
    <property type="match status" value="2"/>
</dbReference>